<reference evidence="2" key="2">
    <citation type="submission" date="2021-02" db="EMBL/GenBank/DDBJ databases">
        <authorList>
            <person name="Kimball J.A."/>
            <person name="Haas M.W."/>
            <person name="Macchietto M."/>
            <person name="Kono T."/>
            <person name="Duquette J."/>
            <person name="Shao M."/>
        </authorList>
    </citation>
    <scope>NUCLEOTIDE SEQUENCE</scope>
    <source>
        <tissue evidence="2">Fresh leaf tissue</tissue>
    </source>
</reference>
<organism evidence="2 3">
    <name type="scientific">Zizania palustris</name>
    <name type="common">Northern wild rice</name>
    <dbReference type="NCBI Taxonomy" id="103762"/>
    <lineage>
        <taxon>Eukaryota</taxon>
        <taxon>Viridiplantae</taxon>
        <taxon>Streptophyta</taxon>
        <taxon>Embryophyta</taxon>
        <taxon>Tracheophyta</taxon>
        <taxon>Spermatophyta</taxon>
        <taxon>Magnoliopsida</taxon>
        <taxon>Liliopsida</taxon>
        <taxon>Poales</taxon>
        <taxon>Poaceae</taxon>
        <taxon>BOP clade</taxon>
        <taxon>Oryzoideae</taxon>
        <taxon>Oryzeae</taxon>
        <taxon>Zizaniinae</taxon>
        <taxon>Zizania</taxon>
    </lineage>
</organism>
<sequence length="112" mass="12523">MRRPKARPPAVALRTDYVRSQDQETAFGGSRCQADALVAENARLKAELAQWRQEASLHPLEPSRALGAATVTLSDDEDQAEEENASYDEESPLHPDLQRVRFDSKFRALEAT</sequence>
<evidence type="ECO:0000313" key="2">
    <source>
        <dbReference type="EMBL" id="KAG8088489.1"/>
    </source>
</evidence>
<comment type="caution">
    <text evidence="2">The sequence shown here is derived from an EMBL/GenBank/DDBJ whole genome shotgun (WGS) entry which is preliminary data.</text>
</comment>
<dbReference type="EMBL" id="JAAALK010000082">
    <property type="protein sequence ID" value="KAG8088489.1"/>
    <property type="molecule type" value="Genomic_DNA"/>
</dbReference>
<dbReference type="AlphaFoldDB" id="A0A8J5WFD1"/>
<reference evidence="2" key="1">
    <citation type="journal article" date="2021" name="bioRxiv">
        <title>Whole Genome Assembly and Annotation of Northern Wild Rice, Zizania palustris L., Supports a Whole Genome Duplication in the Zizania Genus.</title>
        <authorList>
            <person name="Haas M."/>
            <person name="Kono T."/>
            <person name="Macchietto M."/>
            <person name="Millas R."/>
            <person name="McGilp L."/>
            <person name="Shao M."/>
            <person name="Duquette J."/>
            <person name="Hirsch C.N."/>
            <person name="Kimball J."/>
        </authorList>
    </citation>
    <scope>NUCLEOTIDE SEQUENCE</scope>
    <source>
        <tissue evidence="2">Fresh leaf tissue</tissue>
    </source>
</reference>
<feature type="region of interest" description="Disordered" evidence="1">
    <location>
        <begin position="60"/>
        <end position="99"/>
    </location>
</feature>
<feature type="compositionally biased region" description="Acidic residues" evidence="1">
    <location>
        <begin position="74"/>
        <end position="90"/>
    </location>
</feature>
<dbReference type="Proteomes" id="UP000729402">
    <property type="component" value="Unassembled WGS sequence"/>
</dbReference>
<keyword evidence="3" id="KW-1185">Reference proteome</keyword>
<proteinExistence type="predicted"/>
<evidence type="ECO:0000256" key="1">
    <source>
        <dbReference type="SAM" id="MobiDB-lite"/>
    </source>
</evidence>
<gene>
    <name evidence="2" type="ORF">GUJ93_ZPchr0010g8867</name>
</gene>
<evidence type="ECO:0000313" key="3">
    <source>
        <dbReference type="Proteomes" id="UP000729402"/>
    </source>
</evidence>
<protein>
    <submittedName>
        <fullName evidence="2">Uncharacterized protein</fullName>
    </submittedName>
</protein>
<name>A0A8J5WFD1_ZIZPA</name>
<accession>A0A8J5WFD1</accession>